<comment type="caution">
    <text evidence="2">The sequence shown here is derived from an EMBL/GenBank/DDBJ whole genome shotgun (WGS) entry which is preliminary data.</text>
</comment>
<sequence length="210" mass="23068">MPVASRSSMDMHNLKISYDRSGKSVSWHVEGRKVFKVTRPGHFLPNHDFVVIDRGGTERDAVGESMQHPSSPYRKYLEAGLEPMSKPVDHPALLHQLVCGIGMFTLLDAYNREAKQALVRLVGSPSAYYRSPANASTPAKFFDETSERSNRLFGQGATLRVRNVVISNQPTALSEAKTTRSSDEDGGSDGWPVCSDDGAKANPQDARLYG</sequence>
<evidence type="ECO:0000313" key="2">
    <source>
        <dbReference type="EMBL" id="RSH80162.1"/>
    </source>
</evidence>
<dbReference type="EMBL" id="RSCD01000036">
    <property type="protein sequence ID" value="RSH80162.1"/>
    <property type="molecule type" value="Genomic_DNA"/>
</dbReference>
<reference evidence="2 3" key="1">
    <citation type="submission" date="2018-11" db="EMBL/GenBank/DDBJ databases">
        <title>Genome sequence of Saitozyma podzolica DSM 27192.</title>
        <authorList>
            <person name="Aliyu H."/>
            <person name="Gorte O."/>
            <person name="Ochsenreither K."/>
        </authorList>
    </citation>
    <scope>NUCLEOTIDE SEQUENCE [LARGE SCALE GENOMIC DNA]</scope>
    <source>
        <strain evidence="2 3">DSM 27192</strain>
    </source>
</reference>
<proteinExistence type="predicted"/>
<organism evidence="2 3">
    <name type="scientific">Saitozyma podzolica</name>
    <dbReference type="NCBI Taxonomy" id="1890683"/>
    <lineage>
        <taxon>Eukaryota</taxon>
        <taxon>Fungi</taxon>
        <taxon>Dikarya</taxon>
        <taxon>Basidiomycota</taxon>
        <taxon>Agaricomycotina</taxon>
        <taxon>Tremellomycetes</taxon>
        <taxon>Tremellales</taxon>
        <taxon>Trimorphomycetaceae</taxon>
        <taxon>Saitozyma</taxon>
    </lineage>
</organism>
<keyword evidence="3" id="KW-1185">Reference proteome</keyword>
<dbReference type="OrthoDB" id="2594567at2759"/>
<dbReference type="AlphaFoldDB" id="A0A427XN32"/>
<dbReference type="Pfam" id="PF19559">
    <property type="entry name" value="DUF6081"/>
    <property type="match status" value="2"/>
</dbReference>
<accession>A0A427XN32</accession>
<evidence type="ECO:0000256" key="1">
    <source>
        <dbReference type="SAM" id="MobiDB-lite"/>
    </source>
</evidence>
<name>A0A427XN32_9TREE</name>
<feature type="region of interest" description="Disordered" evidence="1">
    <location>
        <begin position="171"/>
        <end position="210"/>
    </location>
</feature>
<gene>
    <name evidence="2" type="ORF">EHS25_007267</name>
</gene>
<dbReference type="Proteomes" id="UP000279259">
    <property type="component" value="Unassembled WGS sequence"/>
</dbReference>
<protein>
    <submittedName>
        <fullName evidence="2">Uncharacterized protein</fullName>
    </submittedName>
</protein>
<evidence type="ECO:0000313" key="3">
    <source>
        <dbReference type="Proteomes" id="UP000279259"/>
    </source>
</evidence>
<dbReference type="InterPro" id="IPR045727">
    <property type="entry name" value="DUF6081"/>
</dbReference>